<evidence type="ECO:0000313" key="1">
    <source>
        <dbReference type="EMBL" id="CAG37240.1"/>
    </source>
</evidence>
<dbReference type="EMBL" id="CR522870">
    <property type="protein sequence ID" value="CAG37240.1"/>
    <property type="molecule type" value="Genomic_DNA"/>
</dbReference>
<protein>
    <submittedName>
        <fullName evidence="1">Uncharacterized protein</fullName>
    </submittedName>
</protein>
<dbReference type="KEGG" id="dps:DP2511"/>
<proteinExistence type="predicted"/>
<gene>
    <name evidence="1" type="ordered locus">DP2511</name>
</gene>
<dbReference type="AlphaFoldDB" id="Q6AK86"/>
<accession>Q6AK86</accession>
<name>Q6AK86_DESPS</name>
<reference evidence="2" key="1">
    <citation type="journal article" date="2004" name="Environ. Microbiol.">
        <title>The genome of Desulfotalea psychrophila, a sulfate-reducing bacterium from permanently cold Arctic sediments.</title>
        <authorList>
            <person name="Rabus R."/>
            <person name="Ruepp A."/>
            <person name="Frickey T."/>
            <person name="Rattei T."/>
            <person name="Fartmann B."/>
            <person name="Stark M."/>
            <person name="Bauer M."/>
            <person name="Zibat A."/>
            <person name="Lombardot T."/>
            <person name="Becker I."/>
            <person name="Amann J."/>
            <person name="Gellner K."/>
            <person name="Teeling H."/>
            <person name="Leuschner W.D."/>
            <person name="Gloeckner F.-O."/>
            <person name="Lupas A.N."/>
            <person name="Amann R."/>
            <person name="Klenk H.-P."/>
        </authorList>
    </citation>
    <scope>NUCLEOTIDE SEQUENCE [LARGE SCALE GENOMIC DNA]</scope>
    <source>
        <strain evidence="2">DSM 12343 / LSv54</strain>
    </source>
</reference>
<evidence type="ECO:0000313" key="2">
    <source>
        <dbReference type="Proteomes" id="UP000000602"/>
    </source>
</evidence>
<dbReference type="HOGENOM" id="CLU_2045906_0_0_7"/>
<dbReference type="STRING" id="177439.DP2511"/>
<dbReference type="Proteomes" id="UP000000602">
    <property type="component" value="Chromosome"/>
</dbReference>
<sequence length="120" mass="13808">MFTLMTARVIILKVTDIMACNGLRRWQEQNLADLHGLKIMSFRRNAWLYSQIQQSVMLYSGDSYLGRLTSEGAIIALNTWISGVRQHCPPATKALGKSIYQYPVFFRDFNQQQHSGEVHE</sequence>
<keyword evidence="2" id="KW-1185">Reference proteome</keyword>
<organism evidence="1 2">
    <name type="scientific">Desulfotalea psychrophila (strain LSv54 / DSM 12343)</name>
    <dbReference type="NCBI Taxonomy" id="177439"/>
    <lineage>
        <taxon>Bacteria</taxon>
        <taxon>Pseudomonadati</taxon>
        <taxon>Thermodesulfobacteriota</taxon>
        <taxon>Desulfobulbia</taxon>
        <taxon>Desulfobulbales</taxon>
        <taxon>Desulfocapsaceae</taxon>
        <taxon>Desulfotalea</taxon>
    </lineage>
</organism>